<proteinExistence type="predicted"/>
<gene>
    <name evidence="1" type="ORF">GCM10010251_92140</name>
</gene>
<dbReference type="Proteomes" id="UP000658320">
    <property type="component" value="Unassembled WGS sequence"/>
</dbReference>
<evidence type="ECO:0000313" key="1">
    <source>
        <dbReference type="EMBL" id="GGR61022.1"/>
    </source>
</evidence>
<dbReference type="AlphaFoldDB" id="A0A918FNU2"/>
<evidence type="ECO:0000313" key="2">
    <source>
        <dbReference type="Proteomes" id="UP000658320"/>
    </source>
</evidence>
<dbReference type="EMBL" id="BMSX01000041">
    <property type="protein sequence ID" value="GGR61022.1"/>
    <property type="molecule type" value="Genomic_DNA"/>
</dbReference>
<reference evidence="1" key="2">
    <citation type="submission" date="2020-09" db="EMBL/GenBank/DDBJ databases">
        <authorList>
            <person name="Sun Q."/>
            <person name="Ohkuma M."/>
        </authorList>
    </citation>
    <scope>NUCLEOTIDE SEQUENCE</scope>
    <source>
        <strain evidence="1">JCM 4346</strain>
    </source>
</reference>
<comment type="caution">
    <text evidence="1">The sequence shown here is derived from an EMBL/GenBank/DDBJ whole genome shotgun (WGS) entry which is preliminary data.</text>
</comment>
<reference evidence="1" key="1">
    <citation type="journal article" date="2014" name="Int. J. Syst. Evol. Microbiol.">
        <title>Complete genome sequence of Corynebacterium casei LMG S-19264T (=DSM 44701T), isolated from a smear-ripened cheese.</title>
        <authorList>
            <consortium name="US DOE Joint Genome Institute (JGI-PGF)"/>
            <person name="Walter F."/>
            <person name="Albersmeier A."/>
            <person name="Kalinowski J."/>
            <person name="Ruckert C."/>
        </authorList>
    </citation>
    <scope>NUCLEOTIDE SEQUENCE</scope>
    <source>
        <strain evidence="1">JCM 4346</strain>
    </source>
</reference>
<name>A0A918FNU2_9ACTN</name>
<keyword evidence="2" id="KW-1185">Reference proteome</keyword>
<sequence>MTTAIRLKVVRYQCPHCSRTHSKKAAAEAHIARCWRNPAAHGCKTCRHFIPECEGPYPQHPPFPEECEAGRKLLSGLHTGCPKWESQTAPCAECQTPIPAGRAFCSTRCRNAADRHDDLDGDL</sequence>
<protein>
    <submittedName>
        <fullName evidence="1">Uncharacterized protein</fullName>
    </submittedName>
</protein>
<accession>A0A918FNU2</accession>
<organism evidence="1 2">
    <name type="scientific">Streptomyces aurantiogriseus</name>
    <dbReference type="NCBI Taxonomy" id="66870"/>
    <lineage>
        <taxon>Bacteria</taxon>
        <taxon>Bacillati</taxon>
        <taxon>Actinomycetota</taxon>
        <taxon>Actinomycetes</taxon>
        <taxon>Kitasatosporales</taxon>
        <taxon>Streptomycetaceae</taxon>
        <taxon>Streptomyces</taxon>
    </lineage>
</organism>
<dbReference type="RefSeq" id="WP_189944022.1">
    <property type="nucleotide sequence ID" value="NZ_BMSX01000041.1"/>
</dbReference>